<gene>
    <name evidence="1" type="ORF">AYBTSS11_LOCUS13242</name>
</gene>
<proteinExistence type="predicted"/>
<evidence type="ECO:0000313" key="1">
    <source>
        <dbReference type="EMBL" id="CAJ1948540.1"/>
    </source>
</evidence>
<dbReference type="AlphaFoldDB" id="A0AA86S9L3"/>
<reference evidence="1" key="1">
    <citation type="submission" date="2023-10" db="EMBL/GenBank/DDBJ databases">
        <authorList>
            <person name="Domelevo Entfellner J.-B."/>
        </authorList>
    </citation>
    <scope>NUCLEOTIDE SEQUENCE</scope>
</reference>
<dbReference type="Proteomes" id="UP001189624">
    <property type="component" value="Chromosome 4"/>
</dbReference>
<sequence length="53" mass="6146">MGPFPLPVDHIILKSKELLILVAYETFNEYDFYVKLGYLDKSIIITDNNIISK</sequence>
<accession>A0AA86S9L3</accession>
<dbReference type="Gramene" id="rna-AYBTSS11_LOCUS13242">
    <property type="protein sequence ID" value="CAJ1948540.1"/>
    <property type="gene ID" value="gene-AYBTSS11_LOCUS13242"/>
</dbReference>
<protein>
    <submittedName>
        <fullName evidence="1">Uncharacterized protein</fullName>
    </submittedName>
</protein>
<keyword evidence="2" id="KW-1185">Reference proteome</keyword>
<organism evidence="1 2">
    <name type="scientific">Sphenostylis stenocarpa</name>
    <dbReference type="NCBI Taxonomy" id="92480"/>
    <lineage>
        <taxon>Eukaryota</taxon>
        <taxon>Viridiplantae</taxon>
        <taxon>Streptophyta</taxon>
        <taxon>Embryophyta</taxon>
        <taxon>Tracheophyta</taxon>
        <taxon>Spermatophyta</taxon>
        <taxon>Magnoliopsida</taxon>
        <taxon>eudicotyledons</taxon>
        <taxon>Gunneridae</taxon>
        <taxon>Pentapetalae</taxon>
        <taxon>rosids</taxon>
        <taxon>fabids</taxon>
        <taxon>Fabales</taxon>
        <taxon>Fabaceae</taxon>
        <taxon>Papilionoideae</taxon>
        <taxon>50 kb inversion clade</taxon>
        <taxon>NPAAA clade</taxon>
        <taxon>indigoferoid/millettioid clade</taxon>
        <taxon>Phaseoleae</taxon>
        <taxon>Sphenostylis</taxon>
    </lineage>
</organism>
<name>A0AA86S9L3_9FABA</name>
<dbReference type="EMBL" id="OY731401">
    <property type="protein sequence ID" value="CAJ1948540.1"/>
    <property type="molecule type" value="Genomic_DNA"/>
</dbReference>
<evidence type="ECO:0000313" key="2">
    <source>
        <dbReference type="Proteomes" id="UP001189624"/>
    </source>
</evidence>